<organism evidence="1 2">
    <name type="scientific">Streptococcus infantarius subsp. infantarius ATCC BAA-102</name>
    <dbReference type="NCBI Taxonomy" id="471872"/>
    <lineage>
        <taxon>Bacteria</taxon>
        <taxon>Bacillati</taxon>
        <taxon>Bacillota</taxon>
        <taxon>Bacilli</taxon>
        <taxon>Lactobacillales</taxon>
        <taxon>Streptococcaceae</taxon>
        <taxon>Streptococcus</taxon>
    </lineage>
</organism>
<accession>A0ABM9XCR1</accession>
<reference evidence="1" key="2">
    <citation type="submission" date="2013-09" db="EMBL/GenBank/DDBJ databases">
        <title>Draft genome sequence of Streptococcus infantarius subsp. infantarius ATCC BAA-102.</title>
        <authorList>
            <person name="Sudarsanam P."/>
            <person name="Ley R."/>
            <person name="Guruge J."/>
            <person name="Turnbaugh P.J."/>
            <person name="Mahowald M."/>
            <person name="Liep D."/>
            <person name="Gordon J."/>
        </authorList>
    </citation>
    <scope>NUCLEOTIDE SEQUENCE</scope>
    <source>
        <strain evidence="1">ATCC BAA-102</strain>
    </source>
</reference>
<dbReference type="EMBL" id="ABJK02000022">
    <property type="protein sequence ID" value="EDT46924.1"/>
    <property type="molecule type" value="Genomic_DNA"/>
</dbReference>
<gene>
    <name evidence="1" type="ORF">STRINF_01929</name>
</gene>
<reference evidence="1" key="1">
    <citation type="submission" date="2008-03" db="EMBL/GenBank/DDBJ databases">
        <authorList>
            <person name="Fulton L."/>
            <person name="Clifton S."/>
            <person name="Fulton B."/>
            <person name="Xu J."/>
            <person name="Minx P."/>
            <person name="Pepin K.H."/>
            <person name="Johnson M."/>
            <person name="Thiruvilangam P."/>
            <person name="Bhonagiri V."/>
            <person name="Nash W.E."/>
            <person name="Mardis E.R."/>
            <person name="Wilson R.K."/>
        </authorList>
    </citation>
    <scope>NUCLEOTIDE SEQUENCE</scope>
    <source>
        <strain evidence="1">ATCC BAA-102</strain>
    </source>
</reference>
<evidence type="ECO:0000313" key="2">
    <source>
        <dbReference type="Proteomes" id="UP000005602"/>
    </source>
</evidence>
<protein>
    <submittedName>
        <fullName evidence="1">Uncharacterized protein</fullName>
    </submittedName>
</protein>
<sequence>MRNLLSNHPPHFFKKITKNQELKLKKLNALNFHKIMLKKFKKMKDFQKFTKKLAENFSENNYFLTFLAFYEKNNPLNVFKNSKFALESVSKKC</sequence>
<comment type="caution">
    <text evidence="1">The sequence shown here is derived from an EMBL/GenBank/DDBJ whole genome shotgun (WGS) entry which is preliminary data.</text>
</comment>
<name>A0ABM9XCR1_9STRE</name>
<dbReference type="Proteomes" id="UP000005602">
    <property type="component" value="Unassembled WGS sequence"/>
</dbReference>
<proteinExistence type="predicted"/>
<dbReference type="RefSeq" id="WP_006532781.1">
    <property type="nucleotide sequence ID" value="NZ_DS572694.1"/>
</dbReference>
<evidence type="ECO:0000313" key="1">
    <source>
        <dbReference type="EMBL" id="EDT46924.1"/>
    </source>
</evidence>
<keyword evidence="2" id="KW-1185">Reference proteome</keyword>